<proteinExistence type="predicted"/>
<evidence type="ECO:0000256" key="1">
    <source>
        <dbReference type="SAM" id="SignalP"/>
    </source>
</evidence>
<comment type="caution">
    <text evidence="3">The sequence shown here is derived from an EMBL/GenBank/DDBJ whole genome shotgun (WGS) entry which is preliminary data.</text>
</comment>
<evidence type="ECO:0000259" key="2">
    <source>
        <dbReference type="Pfam" id="PF26644"/>
    </source>
</evidence>
<protein>
    <recommendedName>
        <fullName evidence="2">CCC domain-containing protein</fullName>
    </recommendedName>
</protein>
<feature type="signal peptide" evidence="1">
    <location>
        <begin position="1"/>
        <end position="25"/>
    </location>
</feature>
<dbReference type="Pfam" id="PF26644">
    <property type="entry name" value="CCC"/>
    <property type="match status" value="1"/>
</dbReference>
<keyword evidence="4" id="KW-1185">Reference proteome</keyword>
<dbReference type="InterPro" id="IPR058250">
    <property type="entry name" value="CCC"/>
</dbReference>
<accession>A0ABD1FBH0</accession>
<dbReference type="AlphaFoldDB" id="A0ABD1FBH0"/>
<evidence type="ECO:0000313" key="4">
    <source>
        <dbReference type="Proteomes" id="UP001566132"/>
    </source>
</evidence>
<evidence type="ECO:0000313" key="3">
    <source>
        <dbReference type="EMBL" id="KAL1514025.1"/>
    </source>
</evidence>
<dbReference type="Proteomes" id="UP001566132">
    <property type="component" value="Unassembled WGS sequence"/>
</dbReference>
<keyword evidence="1" id="KW-0732">Signal</keyword>
<name>A0ABD1FBH0_HYPHA</name>
<feature type="domain" description="CCC" evidence="2">
    <location>
        <begin position="75"/>
        <end position="149"/>
    </location>
</feature>
<dbReference type="EMBL" id="JBDJPC010000002">
    <property type="protein sequence ID" value="KAL1514025.1"/>
    <property type="molecule type" value="Genomic_DNA"/>
</dbReference>
<organism evidence="3 4">
    <name type="scientific">Hypothenemus hampei</name>
    <name type="common">Coffee berry borer</name>
    <dbReference type="NCBI Taxonomy" id="57062"/>
    <lineage>
        <taxon>Eukaryota</taxon>
        <taxon>Metazoa</taxon>
        <taxon>Ecdysozoa</taxon>
        <taxon>Arthropoda</taxon>
        <taxon>Hexapoda</taxon>
        <taxon>Insecta</taxon>
        <taxon>Pterygota</taxon>
        <taxon>Neoptera</taxon>
        <taxon>Endopterygota</taxon>
        <taxon>Coleoptera</taxon>
        <taxon>Polyphaga</taxon>
        <taxon>Cucujiformia</taxon>
        <taxon>Curculionidae</taxon>
        <taxon>Scolytinae</taxon>
        <taxon>Hypothenemus</taxon>
    </lineage>
</organism>
<gene>
    <name evidence="3" type="ORF">ABEB36_003352</name>
</gene>
<sequence>MFKQNLQLSHFALILICCVLSKTNALFNQPTNSPFNRPFQSAYSPLLGSNNNNLGFQSGYNSPALSPFSTTSFGNSNLQFKRQCPICDSSVYGYCSEKLFHDSCCCHNPNNPYDRLPFQCQYADCSFLHANSCREHKLITACCCTNYLMYRK</sequence>
<feature type="chain" id="PRO_5044833702" description="CCC domain-containing protein" evidence="1">
    <location>
        <begin position="26"/>
        <end position="152"/>
    </location>
</feature>
<reference evidence="3 4" key="1">
    <citation type="submission" date="2024-05" db="EMBL/GenBank/DDBJ databases">
        <title>Genetic variation in Jamaican populations of the coffee berry borer (Hypothenemus hampei).</title>
        <authorList>
            <person name="Errbii M."/>
            <person name="Myrie A."/>
        </authorList>
    </citation>
    <scope>NUCLEOTIDE SEQUENCE [LARGE SCALE GENOMIC DNA]</scope>
    <source>
        <strain evidence="3">JA-Hopewell-2020-01-JO</strain>
        <tissue evidence="3">Whole body</tissue>
    </source>
</reference>